<protein>
    <submittedName>
        <fullName evidence="3">(pine wood nematode) hypothetical protein</fullName>
    </submittedName>
    <submittedName>
        <fullName evidence="6">UDENN FNIP1/2-type domain-containing protein</fullName>
    </submittedName>
</protein>
<feature type="compositionally biased region" description="Low complexity" evidence="1">
    <location>
        <begin position="650"/>
        <end position="661"/>
    </location>
</feature>
<dbReference type="PRINTS" id="PR02073">
    <property type="entry name" value="FOLLICULNIP1"/>
</dbReference>
<dbReference type="EMBL" id="CAJFDI010000004">
    <property type="protein sequence ID" value="CAD5225766.1"/>
    <property type="molecule type" value="Genomic_DNA"/>
</dbReference>
<organism evidence="4 6">
    <name type="scientific">Bursaphelenchus xylophilus</name>
    <name type="common">Pinewood nematode worm</name>
    <name type="synonym">Aphelenchoides xylophilus</name>
    <dbReference type="NCBI Taxonomy" id="6326"/>
    <lineage>
        <taxon>Eukaryota</taxon>
        <taxon>Metazoa</taxon>
        <taxon>Ecdysozoa</taxon>
        <taxon>Nematoda</taxon>
        <taxon>Chromadorea</taxon>
        <taxon>Rhabditida</taxon>
        <taxon>Tylenchina</taxon>
        <taxon>Tylenchomorpha</taxon>
        <taxon>Aphelenchoidea</taxon>
        <taxon>Aphelenchoididae</taxon>
        <taxon>Bursaphelenchus</taxon>
    </lineage>
</organism>
<feature type="region of interest" description="Disordered" evidence="1">
    <location>
        <begin position="941"/>
        <end position="971"/>
    </location>
</feature>
<evidence type="ECO:0000256" key="1">
    <source>
        <dbReference type="SAM" id="MobiDB-lite"/>
    </source>
</evidence>
<evidence type="ECO:0000313" key="3">
    <source>
        <dbReference type="EMBL" id="CAD5225766.1"/>
    </source>
</evidence>
<reference evidence="3" key="2">
    <citation type="submission" date="2020-09" db="EMBL/GenBank/DDBJ databases">
        <authorList>
            <person name="Kikuchi T."/>
        </authorList>
    </citation>
    <scope>NUCLEOTIDE SEQUENCE</scope>
    <source>
        <strain evidence="3">Ka4C1</strain>
    </source>
</reference>
<accession>A0A1I7RIA3</accession>
<dbReference type="PROSITE" id="PS51836">
    <property type="entry name" value="DENN_FNIP12"/>
    <property type="match status" value="1"/>
</dbReference>
<dbReference type="EMBL" id="CAJFCV020000004">
    <property type="protein sequence ID" value="CAG9115050.1"/>
    <property type="molecule type" value="Genomic_DNA"/>
</dbReference>
<evidence type="ECO:0000259" key="2">
    <source>
        <dbReference type="PROSITE" id="PS51836"/>
    </source>
</evidence>
<feature type="compositionally biased region" description="Low complexity" evidence="1">
    <location>
        <begin position="722"/>
        <end position="740"/>
    </location>
</feature>
<feature type="region of interest" description="Disordered" evidence="1">
    <location>
        <begin position="714"/>
        <end position="742"/>
    </location>
</feature>
<dbReference type="eggNOG" id="KOG3693">
    <property type="taxonomic scope" value="Eukaryota"/>
</dbReference>
<sequence length="1060" mass="117768">MREARDCPNKESAREKERDYWVFGESEGSGREKRKFEEANCLRGSMQKALNGRERREYRVWRGRRSREQDEKEERKFEISWNQNFTELDRYVGGGASPTLSQVSVNSNARGFSATVRNWFGRGNGESAPSTSAATSPNPTMLETAPIDEFERHSDLCVGQTRKIQRSDIRLVIFNENDQRLLYDSETVISIEDKQLDDARKGSCGRFYFLRHRSDIPQIGRMVFGTLPTSSKTGSLKFHALPQTNSVMLSRVFFVPKASKFSGAYDELNLMNNMFGSESDCQSQLYATVRSLDTLRDDLRRKNSSADPPRRFHRIRNSSLQMDTDDTIHEEVRAFSPSQLSKNRRKQLSLRGLADEGPAVRWGSRSRMSSCSSVNDSNDDQKQIGFALIFDAKERDFLFQHILQIEREILKLETGIYKASLSRSQFFYCVYQAYKQFANSICLLYNSLRLRQPVWLSLLDPQQQNDTAQKFCSSLAKLIEQLDRKETHFFLSTLLSAVLMNHLAWVASVAPPDTIPQNERSLLLGTSVIDASGHPYNVRLAQLMDLFGIVGGGDKLAKTVIIGKNPHLISEILFVMSYFIRCSNVECRRGELLSPTRPSNPVNIVGSSSLNAQSDLMDDFMTDLSSSSTSQHIDPAPSMPIHPSARTKRSSSSVSSQFSPSLPDGSSKFPIDLDEPPPKTRAINPPSRIELIFDEEDVQVSGQELISSLIQNSLPRQASGTQSGEQSPASSSHSSQSVSSCAHANGDLGRSLLAGVCASYSPHFVLSGVDLRESEIEDTFNAIYDDVKHPTGEPCDALASLSSSTSSALTGSVYSTVHGLPPRPSRHRRQNSNVADSPRSSQKSTTIEGPTSAMVVVGDLTDYTVRIVSAENCRVEDQQVTSPSDAVVAMLEQFLLLYKIDVKPNFLISFLEDKLSGLLSKSQTLVKLITSEEKSECLYTESRANTSQSTVMEVESPGPVSPPKPEEPQFRAPNPPAAIAMSKLRNLSVVSVKSPGKEHRSWLSSNTTDEDTDDNISASSPMILSMERVCEVVGCDCSDLRLIVNVAAIYQPNVLNTMVL</sequence>
<dbReference type="InterPro" id="IPR037545">
    <property type="entry name" value="DENN_FNIP1/2"/>
</dbReference>
<dbReference type="GO" id="GO:0042030">
    <property type="term" value="F:ATPase inhibitor activity"/>
    <property type="evidence" value="ECO:0007669"/>
    <property type="project" value="TreeGrafter"/>
</dbReference>
<feature type="region of interest" description="Disordered" evidence="1">
    <location>
        <begin position="813"/>
        <end position="848"/>
    </location>
</feature>
<dbReference type="Pfam" id="PF14637">
    <property type="entry name" value="FNIP_M"/>
    <property type="match status" value="1"/>
</dbReference>
<keyword evidence="5" id="KW-1185">Reference proteome</keyword>
<dbReference type="Proteomes" id="UP000095284">
    <property type="component" value="Unplaced"/>
</dbReference>
<evidence type="ECO:0000313" key="6">
    <source>
        <dbReference type="WBParaSite" id="BXY_0043200.1"/>
    </source>
</evidence>
<feature type="domain" description="UDENN FNIP1/2-type" evidence="2">
    <location>
        <begin position="164"/>
        <end position="947"/>
    </location>
</feature>
<dbReference type="GO" id="GO:0005737">
    <property type="term" value="C:cytoplasm"/>
    <property type="evidence" value="ECO:0007669"/>
    <property type="project" value="TreeGrafter"/>
</dbReference>
<evidence type="ECO:0000313" key="4">
    <source>
        <dbReference type="Proteomes" id="UP000095284"/>
    </source>
</evidence>
<dbReference type="Proteomes" id="UP000659654">
    <property type="component" value="Unassembled WGS sequence"/>
</dbReference>
<dbReference type="GO" id="GO:0051087">
    <property type="term" value="F:protein-folding chaperone binding"/>
    <property type="evidence" value="ECO:0007669"/>
    <property type="project" value="TreeGrafter"/>
</dbReference>
<dbReference type="Proteomes" id="UP000582659">
    <property type="component" value="Unassembled WGS sequence"/>
</dbReference>
<dbReference type="PANTHER" id="PTHR21634:SF9">
    <property type="entry name" value="RE13835P"/>
    <property type="match status" value="1"/>
</dbReference>
<dbReference type="WBParaSite" id="BXY_0043200.1">
    <property type="protein sequence ID" value="BXY_0043200.1"/>
    <property type="gene ID" value="BXY_0043200"/>
</dbReference>
<dbReference type="InterPro" id="IPR026156">
    <property type="entry name" value="FNIP_fam"/>
</dbReference>
<reference evidence="6" key="1">
    <citation type="submission" date="2016-11" db="UniProtKB">
        <authorList>
            <consortium name="WormBaseParasite"/>
        </authorList>
    </citation>
    <scope>IDENTIFICATION</scope>
</reference>
<proteinExistence type="predicted"/>
<name>A0A1I7RIA3_BURXY</name>
<feature type="compositionally biased region" description="Polar residues" evidence="1">
    <location>
        <begin position="831"/>
        <end position="848"/>
    </location>
</feature>
<dbReference type="AlphaFoldDB" id="A0A1I7RIA3"/>
<evidence type="ECO:0000313" key="5">
    <source>
        <dbReference type="Proteomes" id="UP000659654"/>
    </source>
</evidence>
<dbReference type="InterPro" id="IPR028085">
    <property type="entry name" value="FNIP_mid_dom"/>
</dbReference>
<gene>
    <name evidence="3" type="ORF">BXYJ_LOCUS8709</name>
</gene>
<feature type="compositionally biased region" description="Polar residues" evidence="1">
    <location>
        <begin position="942"/>
        <end position="951"/>
    </location>
</feature>
<dbReference type="OrthoDB" id="10051712at2759"/>
<dbReference type="InterPro" id="IPR028086">
    <property type="entry name" value="FNIP_C_dom"/>
</dbReference>
<feature type="region of interest" description="Disordered" evidence="1">
    <location>
        <begin position="621"/>
        <end position="685"/>
    </location>
</feature>
<feature type="compositionally biased region" description="Polar residues" evidence="1">
    <location>
        <begin position="623"/>
        <end position="632"/>
    </location>
</feature>
<dbReference type="PANTHER" id="PTHR21634">
    <property type="entry name" value="RE13835P"/>
    <property type="match status" value="1"/>
</dbReference>
<dbReference type="Pfam" id="PF14638">
    <property type="entry name" value="FNIP_C"/>
    <property type="match status" value="1"/>
</dbReference>